<sequence>MLPLRRRLVVLVRVVQASTTRLKQRTGLVPSLWC</sequence>
<dbReference type="EMBL" id="FOQU01000001">
    <property type="protein sequence ID" value="SFH86703.1"/>
    <property type="molecule type" value="Genomic_DNA"/>
</dbReference>
<keyword evidence="2" id="KW-1185">Reference proteome</keyword>
<proteinExistence type="predicted"/>
<reference evidence="1 2" key="1">
    <citation type="submission" date="2016-10" db="EMBL/GenBank/DDBJ databases">
        <authorList>
            <person name="de Groot N.N."/>
        </authorList>
    </citation>
    <scope>NUCLEOTIDE SEQUENCE [LARGE SCALE GENOMIC DNA]</scope>
    <source>
        <strain evidence="1 2">LMG 23650</strain>
    </source>
</reference>
<name>A0A1I3DJ65_9BURK</name>
<dbReference type="Proteomes" id="UP000199548">
    <property type="component" value="Unassembled WGS sequence"/>
</dbReference>
<protein>
    <submittedName>
        <fullName evidence="1">Uncharacterized protein</fullName>
    </submittedName>
</protein>
<dbReference type="AlphaFoldDB" id="A0A1I3DJ65"/>
<organism evidence="1 2">
    <name type="scientific">Paraburkholderia megapolitana</name>
    <dbReference type="NCBI Taxonomy" id="420953"/>
    <lineage>
        <taxon>Bacteria</taxon>
        <taxon>Pseudomonadati</taxon>
        <taxon>Pseudomonadota</taxon>
        <taxon>Betaproteobacteria</taxon>
        <taxon>Burkholderiales</taxon>
        <taxon>Burkholderiaceae</taxon>
        <taxon>Paraburkholderia</taxon>
    </lineage>
</organism>
<evidence type="ECO:0000313" key="1">
    <source>
        <dbReference type="EMBL" id="SFH86703.1"/>
    </source>
</evidence>
<evidence type="ECO:0000313" key="2">
    <source>
        <dbReference type="Proteomes" id="UP000199548"/>
    </source>
</evidence>
<gene>
    <name evidence="1" type="ORF">SAMN05192543_101341</name>
</gene>
<accession>A0A1I3DJ65</accession>